<reference evidence="5" key="1">
    <citation type="submission" date="2019-12" db="EMBL/GenBank/DDBJ databases">
        <title>Genome sequencing and annotation of Brassica cretica.</title>
        <authorList>
            <person name="Studholme D.J."/>
            <person name="Sarris P.F."/>
        </authorList>
    </citation>
    <scope>NUCLEOTIDE SEQUENCE</scope>
    <source>
        <strain evidence="5">PFS-001/15</strain>
        <tissue evidence="5">Leaf</tissue>
    </source>
</reference>
<evidence type="ECO:0008006" key="7">
    <source>
        <dbReference type="Google" id="ProtNLM"/>
    </source>
</evidence>
<feature type="domain" description="TIR" evidence="3">
    <location>
        <begin position="69"/>
        <end position="117"/>
    </location>
</feature>
<dbReference type="InterPro" id="IPR035897">
    <property type="entry name" value="Toll_tir_struct_dom_sf"/>
</dbReference>
<dbReference type="SUPFAM" id="SSF52540">
    <property type="entry name" value="P-loop containing nucleoside triphosphate hydrolases"/>
    <property type="match status" value="1"/>
</dbReference>
<organism evidence="5 6">
    <name type="scientific">Brassica cretica</name>
    <name type="common">Mustard</name>
    <dbReference type="NCBI Taxonomy" id="69181"/>
    <lineage>
        <taxon>Eukaryota</taxon>
        <taxon>Viridiplantae</taxon>
        <taxon>Streptophyta</taxon>
        <taxon>Embryophyta</taxon>
        <taxon>Tracheophyta</taxon>
        <taxon>Spermatophyta</taxon>
        <taxon>Magnoliopsida</taxon>
        <taxon>eudicotyledons</taxon>
        <taxon>Gunneridae</taxon>
        <taxon>Pentapetalae</taxon>
        <taxon>rosids</taxon>
        <taxon>malvids</taxon>
        <taxon>Brassicales</taxon>
        <taxon>Brassicaceae</taxon>
        <taxon>Brassiceae</taxon>
        <taxon>Brassica</taxon>
    </lineage>
</organism>
<evidence type="ECO:0000256" key="2">
    <source>
        <dbReference type="ARBA" id="ARBA00022737"/>
    </source>
</evidence>
<gene>
    <name evidence="5" type="ORF">F2Q68_00019565</name>
</gene>
<evidence type="ECO:0000256" key="1">
    <source>
        <dbReference type="ARBA" id="ARBA00022614"/>
    </source>
</evidence>
<proteinExistence type="predicted"/>
<dbReference type="Pfam" id="PF23282">
    <property type="entry name" value="WHD_ROQ1"/>
    <property type="match status" value="1"/>
</dbReference>
<comment type="caution">
    <text evidence="5">The sequence shown here is derived from an EMBL/GenBank/DDBJ whole genome shotgun (WGS) entry which is preliminary data.</text>
</comment>
<dbReference type="PANTHER" id="PTHR11017">
    <property type="entry name" value="LEUCINE-RICH REPEAT-CONTAINING PROTEIN"/>
    <property type="match status" value="1"/>
</dbReference>
<evidence type="ECO:0000259" key="4">
    <source>
        <dbReference type="Pfam" id="PF23282"/>
    </source>
</evidence>
<sequence>MGTLHRSQAHLLPGAHPVACPSYHSTTVVITICNFLLPQKTYPLSWLLPLLGHAHGDTASSRASTDQTQALTRAGNIAGEHLLNWDKESEMIEKIASDVSNKLNATISRDFEDMVGIEAHLRKIQTLLHLDDEDGAMIVGICGPAGIGKTTIARALHSRLSSTFQLSCFMENLRGSCNSGGLDNLSKEQQSFVVTFHWVSVSWVQCYAEDDWEILFNYKVHGHVKAMLADSNLDVRLGLKTLAYKSLIQLSSKGEIVIHKLLQQVGIQAIQKHEHWKRHILVDTDEIRYVLEKDIGSTSLMGICFDISTIKDSIKISPKASKRMHNLQFLKIYKTRLGTNVRVHLPEDMNFPRRLKLLHWEEYPGKCLPHTFRPENLVELNLEYSKLRHLWKGTQ</sequence>
<dbReference type="EMBL" id="QGKW02002228">
    <property type="protein sequence ID" value="KAF2537844.1"/>
    <property type="molecule type" value="Genomic_DNA"/>
</dbReference>
<dbReference type="Proteomes" id="UP000712281">
    <property type="component" value="Unassembled WGS sequence"/>
</dbReference>
<dbReference type="InterPro" id="IPR000157">
    <property type="entry name" value="TIR_dom"/>
</dbReference>
<keyword evidence="1" id="KW-0433">Leucine-rich repeat</keyword>
<dbReference type="InterPro" id="IPR044974">
    <property type="entry name" value="Disease_R_plants"/>
</dbReference>
<dbReference type="AlphaFoldDB" id="A0A8S9FXP5"/>
<feature type="non-terminal residue" evidence="5">
    <location>
        <position position="1"/>
    </location>
</feature>
<keyword evidence="2" id="KW-0677">Repeat</keyword>
<dbReference type="PANTHER" id="PTHR11017:SF348">
    <property type="entry name" value="TIR DOMAIN-CONTAINING PROTEIN"/>
    <property type="match status" value="1"/>
</dbReference>
<evidence type="ECO:0000259" key="3">
    <source>
        <dbReference type="Pfam" id="PF01582"/>
    </source>
</evidence>
<dbReference type="InterPro" id="IPR011713">
    <property type="entry name" value="Leu-rich_rpt_3"/>
</dbReference>
<accession>A0A8S9FXP5</accession>
<dbReference type="InterPro" id="IPR032675">
    <property type="entry name" value="LRR_dom_sf"/>
</dbReference>
<dbReference type="Pfam" id="PF01582">
    <property type="entry name" value="TIR"/>
    <property type="match status" value="1"/>
</dbReference>
<dbReference type="Gene3D" id="3.80.10.10">
    <property type="entry name" value="Ribonuclease Inhibitor"/>
    <property type="match status" value="1"/>
</dbReference>
<protein>
    <recommendedName>
        <fullName evidence="7">NB-ARC domain-containing protein</fullName>
    </recommendedName>
</protein>
<dbReference type="GO" id="GO:0006952">
    <property type="term" value="P:defense response"/>
    <property type="evidence" value="ECO:0007669"/>
    <property type="project" value="InterPro"/>
</dbReference>
<evidence type="ECO:0000313" key="5">
    <source>
        <dbReference type="EMBL" id="KAF2537844.1"/>
    </source>
</evidence>
<dbReference type="Gene3D" id="3.40.50.10140">
    <property type="entry name" value="Toll/interleukin-1 receptor homology (TIR) domain"/>
    <property type="match status" value="1"/>
</dbReference>
<dbReference type="Pfam" id="PF07725">
    <property type="entry name" value="LRR_3"/>
    <property type="match status" value="1"/>
</dbReference>
<dbReference type="Gene3D" id="3.40.50.300">
    <property type="entry name" value="P-loop containing nucleotide triphosphate hydrolases"/>
    <property type="match status" value="1"/>
</dbReference>
<feature type="domain" description="Disease resistance protein Roq1-like winged-helix" evidence="4">
    <location>
        <begin position="215"/>
        <end position="269"/>
    </location>
</feature>
<name>A0A8S9FXP5_BRACR</name>
<dbReference type="GO" id="GO:0007165">
    <property type="term" value="P:signal transduction"/>
    <property type="evidence" value="ECO:0007669"/>
    <property type="project" value="InterPro"/>
</dbReference>
<evidence type="ECO:0000313" key="6">
    <source>
        <dbReference type="Proteomes" id="UP000712281"/>
    </source>
</evidence>
<dbReference type="InterPro" id="IPR027417">
    <property type="entry name" value="P-loop_NTPase"/>
</dbReference>
<dbReference type="InterPro" id="IPR058192">
    <property type="entry name" value="WHD_ROQ1-like"/>
</dbReference>